<accession>A0A955KZU6</accession>
<feature type="transmembrane region" description="Helical" evidence="1">
    <location>
        <begin position="7"/>
        <end position="31"/>
    </location>
</feature>
<name>A0A955KZU6_9BACT</name>
<keyword evidence="1" id="KW-1133">Transmembrane helix</keyword>
<dbReference type="SUPFAM" id="SSF54523">
    <property type="entry name" value="Pili subunits"/>
    <property type="match status" value="1"/>
</dbReference>
<dbReference type="EMBL" id="JAGQLI010000181">
    <property type="protein sequence ID" value="MCA9379429.1"/>
    <property type="molecule type" value="Genomic_DNA"/>
</dbReference>
<dbReference type="Gene3D" id="3.30.700.10">
    <property type="entry name" value="Glycoprotein, Type 4 Pilin"/>
    <property type="match status" value="1"/>
</dbReference>
<dbReference type="NCBIfam" id="TIGR02532">
    <property type="entry name" value="IV_pilin_GFxxxE"/>
    <property type="match status" value="1"/>
</dbReference>
<proteinExistence type="predicted"/>
<comment type="caution">
    <text evidence="2">The sequence shown here is derived from an EMBL/GenBank/DDBJ whole genome shotgun (WGS) entry which is preliminary data.</text>
</comment>
<organism evidence="2 3">
    <name type="scientific">Candidatus Dojkabacteria bacterium</name>
    <dbReference type="NCBI Taxonomy" id="2099670"/>
    <lineage>
        <taxon>Bacteria</taxon>
        <taxon>Candidatus Dojkabacteria</taxon>
    </lineage>
</organism>
<dbReference type="AlphaFoldDB" id="A0A955KZU6"/>
<reference evidence="2" key="2">
    <citation type="journal article" date="2021" name="Microbiome">
        <title>Successional dynamics and alternative stable states in a saline activated sludge microbial community over 9 years.</title>
        <authorList>
            <person name="Wang Y."/>
            <person name="Ye J."/>
            <person name="Ju F."/>
            <person name="Liu L."/>
            <person name="Boyd J.A."/>
            <person name="Deng Y."/>
            <person name="Parks D.H."/>
            <person name="Jiang X."/>
            <person name="Yin X."/>
            <person name="Woodcroft B.J."/>
            <person name="Tyson G.W."/>
            <person name="Hugenholtz P."/>
            <person name="Polz M.F."/>
            <person name="Zhang T."/>
        </authorList>
    </citation>
    <scope>NUCLEOTIDE SEQUENCE</scope>
    <source>
        <strain evidence="2">HKST-UBA12</strain>
    </source>
</reference>
<dbReference type="InterPro" id="IPR012902">
    <property type="entry name" value="N_methyl_site"/>
</dbReference>
<evidence type="ECO:0000313" key="3">
    <source>
        <dbReference type="Proteomes" id="UP000760819"/>
    </source>
</evidence>
<dbReference type="InterPro" id="IPR045584">
    <property type="entry name" value="Pilin-like"/>
</dbReference>
<sequence>MRERKSAFTLVEILIVIGLLAILAVVTFVIINPAQRINAANDTQRREEVREIQKAIEVYSTQNGGSLPTVSGNSLPVVTNANVLTLGAPASTLDGFTPVYMKAIPLDPSGSEYRVGILANQQVIVGTTLSDGNPFIIP</sequence>
<dbReference type="Proteomes" id="UP000760819">
    <property type="component" value="Unassembled WGS sequence"/>
</dbReference>
<dbReference type="Pfam" id="PF07963">
    <property type="entry name" value="N_methyl"/>
    <property type="match status" value="1"/>
</dbReference>
<evidence type="ECO:0000313" key="2">
    <source>
        <dbReference type="EMBL" id="MCA9379429.1"/>
    </source>
</evidence>
<gene>
    <name evidence="2" type="ORF">KC640_03290</name>
</gene>
<keyword evidence="1" id="KW-0812">Transmembrane</keyword>
<reference evidence="2" key="1">
    <citation type="submission" date="2020-04" db="EMBL/GenBank/DDBJ databases">
        <authorList>
            <person name="Zhang T."/>
        </authorList>
    </citation>
    <scope>NUCLEOTIDE SEQUENCE</scope>
    <source>
        <strain evidence="2">HKST-UBA12</strain>
    </source>
</reference>
<evidence type="ECO:0000256" key="1">
    <source>
        <dbReference type="SAM" id="Phobius"/>
    </source>
</evidence>
<keyword evidence="1" id="KW-0472">Membrane</keyword>
<protein>
    <submittedName>
        <fullName evidence="2">Type II secretion system protein</fullName>
    </submittedName>
</protein>